<name>A0A8S9V3Q9_PHYIN</name>
<dbReference type="Pfam" id="PF13637">
    <property type="entry name" value="Ank_4"/>
    <property type="match status" value="1"/>
</dbReference>
<dbReference type="Gene3D" id="1.25.40.20">
    <property type="entry name" value="Ankyrin repeat-containing domain"/>
    <property type="match status" value="3"/>
</dbReference>
<organism evidence="1 2">
    <name type="scientific">Phytophthora infestans</name>
    <name type="common">Potato late blight agent</name>
    <name type="synonym">Botrytis infestans</name>
    <dbReference type="NCBI Taxonomy" id="4787"/>
    <lineage>
        <taxon>Eukaryota</taxon>
        <taxon>Sar</taxon>
        <taxon>Stramenopiles</taxon>
        <taxon>Oomycota</taxon>
        <taxon>Peronosporomycetes</taxon>
        <taxon>Peronosporales</taxon>
        <taxon>Peronosporaceae</taxon>
        <taxon>Phytophthora</taxon>
    </lineage>
</organism>
<evidence type="ECO:0000313" key="2">
    <source>
        <dbReference type="Proteomes" id="UP000704712"/>
    </source>
</evidence>
<gene>
    <name evidence="1" type="ORF">GN958_ATG03583</name>
</gene>
<dbReference type="AlphaFoldDB" id="A0A8S9V3Q9"/>
<dbReference type="SUPFAM" id="SSF48403">
    <property type="entry name" value="Ankyrin repeat"/>
    <property type="match status" value="2"/>
</dbReference>
<accession>A0A8S9V3Q9</accession>
<dbReference type="InterPro" id="IPR002110">
    <property type="entry name" value="Ankyrin_rpt"/>
</dbReference>
<protein>
    <submittedName>
        <fullName evidence="1">Putative ankyrin repeat domain-containing protein</fullName>
    </submittedName>
</protein>
<dbReference type="EMBL" id="JAACNO010000507">
    <property type="protein sequence ID" value="KAF4147173.1"/>
    <property type="molecule type" value="Genomic_DNA"/>
</dbReference>
<comment type="caution">
    <text evidence="1">The sequence shown here is derived from an EMBL/GenBank/DDBJ whole genome shotgun (WGS) entry which is preliminary data.</text>
</comment>
<dbReference type="PANTHER" id="PTHR46586">
    <property type="entry name" value="ANKYRIN REPEAT-CONTAINING PROTEIN"/>
    <property type="match status" value="1"/>
</dbReference>
<dbReference type="InterPro" id="IPR052050">
    <property type="entry name" value="SecEffector_AnkRepeat"/>
</dbReference>
<evidence type="ECO:0000313" key="1">
    <source>
        <dbReference type="EMBL" id="KAF4147173.1"/>
    </source>
</evidence>
<reference evidence="1" key="1">
    <citation type="submission" date="2020-03" db="EMBL/GenBank/DDBJ databases">
        <title>Hybrid Assembly of Korean Phytophthora infestans isolates.</title>
        <authorList>
            <person name="Prokchorchik M."/>
            <person name="Lee Y."/>
            <person name="Seo J."/>
            <person name="Cho J.-H."/>
            <person name="Park Y.-E."/>
            <person name="Jang D.-C."/>
            <person name="Im J.-S."/>
            <person name="Choi J.-G."/>
            <person name="Park H.-J."/>
            <person name="Lee G.-B."/>
            <person name="Lee Y.-G."/>
            <person name="Hong S.-Y."/>
            <person name="Cho K."/>
            <person name="Sohn K.H."/>
        </authorList>
    </citation>
    <scope>NUCLEOTIDE SEQUENCE</scope>
    <source>
        <strain evidence="1">KR_2_A2</strain>
    </source>
</reference>
<dbReference type="Proteomes" id="UP000704712">
    <property type="component" value="Unassembled WGS sequence"/>
</dbReference>
<sequence length="566" mass="64587">MTNGTSSYRPMFLCVDVVVREYPQVEGLDHVAIQIKALLDVSRVLSVAVAAQNQPLNSQSLTLFEHAASREKKKLLHWSSELKRSYKQYQFETALNNAAARGFFTGVRWLRSKYYPKGKFHGAERAALYSGNLQMLHYLHDEFSNKMVDDAAVDSQDAVAHAAANGRLDLVHWYCEMKRPYAFGWNVMDAAVAQNHMDVVQYLDSVVGNRCTRRGLDRAALNGHLNVVKWLNESRYYEIRTFQSLENAIAGGHLAIVQYVMQTVEVAYTSWMQAALTAAVTHGRRQILQWLHDRAAAEAAMHNRRFRFEIYTNQLYKVARQGHLDVLQWLHDHKYPVHCRRAHVVRGAAAGGHKEIVEWMEQTFESLTRQRHRIRVDGAAAFGDLQLVQWLHFQGYRFTAHAIDDAAAGGSLSIVCWLHGHVENSECTAAAMDRAAANGFLGVVEFLHVNRKEGCTTAAMDEAARNGHVEVVKFLYKNRSEYCTAMAGESRCVKVLQFLKDHKRLRSRLPRTVDASAKGDLQLLQWLYDHDRRRFGFEAAVETAREENQFHVLRWLETLPEAGRFM</sequence>
<dbReference type="PANTHER" id="PTHR46586:SF3">
    <property type="entry name" value="ANKYRIN REPEAT-CONTAINING PROTEIN"/>
    <property type="match status" value="1"/>
</dbReference>
<proteinExistence type="predicted"/>
<dbReference type="InterPro" id="IPR036770">
    <property type="entry name" value="Ankyrin_rpt-contain_sf"/>
</dbReference>